<accession>A0ABX2EF64</accession>
<dbReference type="RefSeq" id="WP_173122932.1">
    <property type="nucleotide sequence ID" value="NZ_JABRWJ010000003.1"/>
</dbReference>
<protein>
    <recommendedName>
        <fullName evidence="2">YCII-related domain-containing protein</fullName>
    </recommendedName>
</protein>
<feature type="domain" description="YCII-related" evidence="2">
    <location>
        <begin position="1"/>
        <end position="81"/>
    </location>
</feature>
<evidence type="ECO:0000256" key="1">
    <source>
        <dbReference type="ARBA" id="ARBA00007689"/>
    </source>
</evidence>
<keyword evidence="4" id="KW-1185">Reference proteome</keyword>
<evidence type="ECO:0000313" key="4">
    <source>
        <dbReference type="Proteomes" id="UP000737171"/>
    </source>
</evidence>
<evidence type="ECO:0000259" key="2">
    <source>
        <dbReference type="Pfam" id="PF03795"/>
    </source>
</evidence>
<comment type="caution">
    <text evidence="3">The sequence shown here is derived from an EMBL/GenBank/DDBJ whole genome shotgun (WGS) entry which is preliminary data.</text>
</comment>
<dbReference type="PANTHER" id="PTHR37828:SF1">
    <property type="entry name" value="YCII-RELATED DOMAIN-CONTAINING PROTEIN"/>
    <property type="match status" value="1"/>
</dbReference>
<dbReference type="Pfam" id="PF03795">
    <property type="entry name" value="YCII"/>
    <property type="match status" value="1"/>
</dbReference>
<dbReference type="InterPro" id="IPR005545">
    <property type="entry name" value="YCII"/>
</dbReference>
<dbReference type="SUPFAM" id="SSF54909">
    <property type="entry name" value="Dimeric alpha+beta barrel"/>
    <property type="match status" value="1"/>
</dbReference>
<dbReference type="PANTHER" id="PTHR37828">
    <property type="entry name" value="GSR2449 PROTEIN"/>
    <property type="match status" value="1"/>
</dbReference>
<evidence type="ECO:0000313" key="3">
    <source>
        <dbReference type="EMBL" id="NRF67275.1"/>
    </source>
</evidence>
<proteinExistence type="inferred from homology"/>
<sequence length="96" mass="10445">MFIVLLTYQKPLAEIDRLMSKHVAWLKGHYASGLFIASGRRVPRSGGVILARSGNADALRAAMLDDPFVAHDAATFEIVEFTPSMTAPGAEVFKLL</sequence>
<gene>
    <name evidence="3" type="ORF">HLB44_09795</name>
</gene>
<dbReference type="Proteomes" id="UP000737171">
    <property type="component" value="Unassembled WGS sequence"/>
</dbReference>
<dbReference type="InterPro" id="IPR011008">
    <property type="entry name" value="Dimeric_a/b-barrel"/>
</dbReference>
<organism evidence="3 4">
    <name type="scientific">Pseudaquabacterium terrae</name>
    <dbReference type="NCBI Taxonomy" id="2732868"/>
    <lineage>
        <taxon>Bacteria</taxon>
        <taxon>Pseudomonadati</taxon>
        <taxon>Pseudomonadota</taxon>
        <taxon>Betaproteobacteria</taxon>
        <taxon>Burkholderiales</taxon>
        <taxon>Sphaerotilaceae</taxon>
        <taxon>Pseudaquabacterium</taxon>
    </lineage>
</organism>
<name>A0ABX2EF64_9BURK</name>
<dbReference type="EMBL" id="JABRWJ010000003">
    <property type="protein sequence ID" value="NRF67275.1"/>
    <property type="molecule type" value="Genomic_DNA"/>
</dbReference>
<reference evidence="3 4" key="1">
    <citation type="submission" date="2020-05" db="EMBL/GenBank/DDBJ databases">
        <title>Aquincola sp. isolate from soil.</title>
        <authorList>
            <person name="Han J."/>
            <person name="Kim D.-U."/>
        </authorList>
    </citation>
    <scope>NUCLEOTIDE SEQUENCE [LARGE SCALE GENOMIC DNA]</scope>
    <source>
        <strain evidence="3 4">S2</strain>
    </source>
</reference>
<comment type="similarity">
    <text evidence="1">Belongs to the YciI family.</text>
</comment>